<dbReference type="AlphaFoldDB" id="A0A1M5IHY3"/>
<accession>A0A1M5IHY3</accession>
<feature type="chain" id="PRO_5009911101" evidence="2">
    <location>
        <begin position="24"/>
        <end position="75"/>
    </location>
</feature>
<protein>
    <submittedName>
        <fullName evidence="3">Uncharacterized protein</fullName>
    </submittedName>
</protein>
<reference evidence="3 4" key="1">
    <citation type="submission" date="2016-11" db="EMBL/GenBank/DDBJ databases">
        <authorList>
            <person name="Jaros S."/>
            <person name="Januszkiewicz K."/>
            <person name="Wedrychowicz H."/>
        </authorList>
    </citation>
    <scope>NUCLEOTIDE SEQUENCE [LARGE SCALE GENOMIC DNA]</scope>
    <source>
        <strain evidence="3 4">GAS242</strain>
    </source>
</reference>
<keyword evidence="2" id="KW-0732">Signal</keyword>
<gene>
    <name evidence="3" type="ORF">SAMN05444169_1570</name>
</gene>
<sequence>MAKLKLLSAALIAAASLATPAMARTSHETSRHRARGANASAFDGRVGISAPRVGAFPPAPPDGENCDVGDNPRIC</sequence>
<organism evidence="3 4">
    <name type="scientific">Bradyrhizobium erythrophlei</name>
    <dbReference type="NCBI Taxonomy" id="1437360"/>
    <lineage>
        <taxon>Bacteria</taxon>
        <taxon>Pseudomonadati</taxon>
        <taxon>Pseudomonadota</taxon>
        <taxon>Alphaproteobacteria</taxon>
        <taxon>Hyphomicrobiales</taxon>
        <taxon>Nitrobacteraceae</taxon>
        <taxon>Bradyrhizobium</taxon>
    </lineage>
</organism>
<proteinExistence type="predicted"/>
<feature type="signal peptide" evidence="2">
    <location>
        <begin position="1"/>
        <end position="23"/>
    </location>
</feature>
<feature type="region of interest" description="Disordered" evidence="1">
    <location>
        <begin position="20"/>
        <end position="75"/>
    </location>
</feature>
<evidence type="ECO:0000256" key="1">
    <source>
        <dbReference type="SAM" id="MobiDB-lite"/>
    </source>
</evidence>
<name>A0A1M5IHY3_9BRAD</name>
<dbReference type="EMBL" id="LT670818">
    <property type="protein sequence ID" value="SHG27649.1"/>
    <property type="molecule type" value="Genomic_DNA"/>
</dbReference>
<evidence type="ECO:0000313" key="4">
    <source>
        <dbReference type="Proteomes" id="UP000190675"/>
    </source>
</evidence>
<dbReference type="Proteomes" id="UP000190675">
    <property type="component" value="Chromosome I"/>
</dbReference>
<evidence type="ECO:0000313" key="3">
    <source>
        <dbReference type="EMBL" id="SHG27649.1"/>
    </source>
</evidence>
<evidence type="ECO:0000256" key="2">
    <source>
        <dbReference type="SAM" id="SignalP"/>
    </source>
</evidence>